<dbReference type="InterPro" id="IPR001119">
    <property type="entry name" value="SLH_dom"/>
</dbReference>
<reference evidence="4 5" key="1">
    <citation type="submission" date="2020-08" db="EMBL/GenBank/DDBJ databases">
        <title>Genome public.</title>
        <authorList>
            <person name="Liu C."/>
            <person name="Sun Q."/>
        </authorList>
    </citation>
    <scope>NUCLEOTIDE SEQUENCE [LARGE SCALE GENOMIC DNA]</scope>
    <source>
        <strain evidence="4 5">New-38</strain>
    </source>
</reference>
<gene>
    <name evidence="4" type="ORF">H8S34_00120</name>
</gene>
<protein>
    <recommendedName>
        <fullName evidence="3">SLH domain-containing protein</fullName>
    </recommendedName>
</protein>
<dbReference type="EMBL" id="JACOPR010000001">
    <property type="protein sequence ID" value="MBC5729240.1"/>
    <property type="molecule type" value="Genomic_DNA"/>
</dbReference>
<keyword evidence="2" id="KW-0732">Signal</keyword>
<feature type="signal peptide" evidence="2">
    <location>
        <begin position="1"/>
        <end position="22"/>
    </location>
</feature>
<proteinExistence type="predicted"/>
<feature type="domain" description="SLH" evidence="3">
    <location>
        <begin position="228"/>
        <end position="296"/>
    </location>
</feature>
<sequence>MKRAWAFLLIAVVLIGSGLAYAAGGSAEDPLVSLSFLNGTYLPDVLSQAEKRIETRTQTTYDQVFQELNQAYQENLAEAGGSSGLRDDRYKEGDVLSVSTGSGLLFLAGEAAATYSAGAVVDVTAGNVVPSGQRLTPMHRYLAAEGTSAVVSIVSETAVVSTEGVVTLSPSAATDYNALAEALQQMGMFAGTGTGYGSGYDLEKIPTRIEGLIMFLRMIGEEKQAQAYTGACPFVDVPDWCRSYVAYAYEKGYAAGVGPTAEGKPAFGPERTIGAGEYLTFLLRALGYRDSGSNPDFTWQTVLPRARELGVITPGEYTLLSSSTFLRAHVAYLSYFGLDATCKEGGTLLESLSASGALDGEQVKAIRSQVTVSRIA</sequence>
<name>A0ABR7HNZ1_9FIRM</name>
<evidence type="ECO:0000313" key="5">
    <source>
        <dbReference type="Proteomes" id="UP000660021"/>
    </source>
</evidence>
<evidence type="ECO:0000313" key="4">
    <source>
        <dbReference type="EMBL" id="MBC5729240.1"/>
    </source>
</evidence>
<accession>A0ABR7HNZ1</accession>
<keyword evidence="5" id="KW-1185">Reference proteome</keyword>
<organism evidence="4 5">
    <name type="scientific">Pseudoflavonifractor hominis</name>
    <dbReference type="NCBI Taxonomy" id="2763059"/>
    <lineage>
        <taxon>Bacteria</taxon>
        <taxon>Bacillati</taxon>
        <taxon>Bacillota</taxon>
        <taxon>Clostridia</taxon>
        <taxon>Eubacteriales</taxon>
        <taxon>Oscillospiraceae</taxon>
        <taxon>Pseudoflavonifractor</taxon>
    </lineage>
</organism>
<keyword evidence="1" id="KW-0677">Repeat</keyword>
<dbReference type="RefSeq" id="WP_186962728.1">
    <property type="nucleotide sequence ID" value="NZ_JACOPR010000001.1"/>
</dbReference>
<evidence type="ECO:0000259" key="3">
    <source>
        <dbReference type="PROSITE" id="PS51272"/>
    </source>
</evidence>
<evidence type="ECO:0000256" key="1">
    <source>
        <dbReference type="ARBA" id="ARBA00022737"/>
    </source>
</evidence>
<comment type="caution">
    <text evidence="4">The sequence shown here is derived from an EMBL/GenBank/DDBJ whole genome shotgun (WGS) entry which is preliminary data.</text>
</comment>
<dbReference type="Proteomes" id="UP000660021">
    <property type="component" value="Unassembled WGS sequence"/>
</dbReference>
<evidence type="ECO:0000256" key="2">
    <source>
        <dbReference type="SAM" id="SignalP"/>
    </source>
</evidence>
<dbReference type="PROSITE" id="PS51272">
    <property type="entry name" value="SLH"/>
    <property type="match status" value="1"/>
</dbReference>
<feature type="chain" id="PRO_5047169918" description="SLH domain-containing protein" evidence="2">
    <location>
        <begin position="23"/>
        <end position="376"/>
    </location>
</feature>